<dbReference type="STRING" id="1338436.LK10_15400"/>
<gene>
    <name evidence="3" type="ORF">LK10_15400</name>
</gene>
<feature type="transmembrane region" description="Helical" evidence="1">
    <location>
        <begin position="45"/>
        <end position="63"/>
    </location>
</feature>
<dbReference type="Proteomes" id="UP000030982">
    <property type="component" value="Unassembled WGS sequence"/>
</dbReference>
<dbReference type="InterPro" id="IPR019692">
    <property type="entry name" value="CFP-6_PH"/>
</dbReference>
<organism evidence="3 4">
    <name type="scientific">Sinomonas humi</name>
    <dbReference type="NCBI Taxonomy" id="1338436"/>
    <lineage>
        <taxon>Bacteria</taxon>
        <taxon>Bacillati</taxon>
        <taxon>Actinomycetota</taxon>
        <taxon>Actinomycetes</taxon>
        <taxon>Micrococcales</taxon>
        <taxon>Micrococcaceae</taxon>
        <taxon>Sinomonas</taxon>
    </lineage>
</organism>
<accession>A0A0B2AID5</accession>
<name>A0A0B2AID5_9MICC</name>
<keyword evidence="1" id="KW-1133">Transmembrane helix</keyword>
<reference evidence="3 4" key="1">
    <citation type="submission" date="2014-09" db="EMBL/GenBank/DDBJ databases">
        <title>Genome sequence of Sinomonas sp. MUSC 117.</title>
        <authorList>
            <person name="Lee L.-H."/>
        </authorList>
    </citation>
    <scope>NUCLEOTIDE SEQUENCE [LARGE SCALE GENOMIC DNA]</scope>
    <source>
        <strain evidence="3 4">MUSC 117</strain>
    </source>
</reference>
<feature type="domain" description="Low molecular weight protein antigen 6 PH" evidence="2">
    <location>
        <begin position="64"/>
        <end position="127"/>
    </location>
</feature>
<proteinExistence type="predicted"/>
<dbReference type="RefSeq" id="WP_043125582.1">
    <property type="nucleotide sequence ID" value="NZ_JTDL01000140.1"/>
</dbReference>
<feature type="transmembrane region" description="Helical" evidence="1">
    <location>
        <begin position="20"/>
        <end position="38"/>
    </location>
</feature>
<keyword evidence="4" id="KW-1185">Reference proteome</keyword>
<keyword evidence="1" id="KW-0472">Membrane</keyword>
<evidence type="ECO:0000313" key="4">
    <source>
        <dbReference type="Proteomes" id="UP000030982"/>
    </source>
</evidence>
<protein>
    <submittedName>
        <fullName evidence="3">Membrane protein</fullName>
    </submittedName>
</protein>
<dbReference type="OrthoDB" id="5148800at2"/>
<keyword evidence="1" id="KW-0812">Transmembrane</keyword>
<feature type="transmembrane region" description="Helical" evidence="1">
    <location>
        <begin position="189"/>
        <end position="206"/>
    </location>
</feature>
<evidence type="ECO:0000256" key="1">
    <source>
        <dbReference type="SAM" id="Phobius"/>
    </source>
</evidence>
<dbReference type="Pfam" id="PF10756">
    <property type="entry name" value="bPH_6"/>
    <property type="match status" value="1"/>
</dbReference>
<dbReference type="EMBL" id="JTDL01000140">
    <property type="protein sequence ID" value="KHL01678.1"/>
    <property type="molecule type" value="Genomic_DNA"/>
</dbReference>
<evidence type="ECO:0000259" key="2">
    <source>
        <dbReference type="Pfam" id="PF10756"/>
    </source>
</evidence>
<evidence type="ECO:0000313" key="3">
    <source>
        <dbReference type="EMBL" id="KHL01678.1"/>
    </source>
</evidence>
<dbReference type="AlphaFoldDB" id="A0A0B2AID5"/>
<comment type="caution">
    <text evidence="3">The sequence shown here is derived from an EMBL/GenBank/DDBJ whole genome shotgun (WGS) entry which is preliminary data.</text>
</comment>
<sequence length="207" mass="21682">MSALHHTGSVEVFKARSNKALAVVLWALAAFGLVVTLAQSGITGLRFAAPLALMAFAGWSLFWRPAVVVSDAGVELVNPLRRIGVSWEALAFVDTKYALTLGTGAGRFAAWAAPAPGVLGARHARPESLTGLPATSYGPGQTVRPGDLSHTVSGQAALLVRRRWADQVERGLLEGGRVDETPVARGAEWWILAVAVLLAAATLATLV</sequence>